<protein>
    <submittedName>
        <fullName evidence="1">Uncharacterized protein</fullName>
    </submittedName>
</protein>
<evidence type="ECO:0000313" key="1">
    <source>
        <dbReference type="EMBL" id="MBB1060387.1"/>
    </source>
</evidence>
<dbReference type="AlphaFoldDB" id="A0A7W3TL89"/>
<comment type="caution">
    <text evidence="1">The sequence shown here is derived from an EMBL/GenBank/DDBJ whole genome shotgun (WGS) entry which is preliminary data.</text>
</comment>
<reference evidence="1 2" key="1">
    <citation type="submission" date="2020-08" db="EMBL/GenBank/DDBJ databases">
        <authorList>
            <person name="Xu S."/>
            <person name="Li A."/>
        </authorList>
    </citation>
    <scope>NUCLEOTIDE SEQUENCE [LARGE SCALE GENOMIC DNA]</scope>
    <source>
        <strain evidence="1 2">119BY6-57</strain>
    </source>
</reference>
<sequence>MSNVIPIGSDPRFLNAARGALSERAKAVGANAATLRAAHAEARRLMAGGSSVGAAVAMAKRVFRQPIVSSDYPRPAA</sequence>
<organism evidence="1 2">
    <name type="scientific">Marilutibacter spongiae</name>
    <dbReference type="NCBI Taxonomy" id="2025720"/>
    <lineage>
        <taxon>Bacteria</taxon>
        <taxon>Pseudomonadati</taxon>
        <taxon>Pseudomonadota</taxon>
        <taxon>Gammaproteobacteria</taxon>
        <taxon>Lysobacterales</taxon>
        <taxon>Lysobacteraceae</taxon>
        <taxon>Marilutibacter</taxon>
    </lineage>
</organism>
<name>A0A7W3TL89_9GAMM</name>
<keyword evidence="2" id="KW-1185">Reference proteome</keyword>
<gene>
    <name evidence="1" type="ORF">H4F98_07340</name>
</gene>
<accession>A0A7W3TL89</accession>
<dbReference type="RefSeq" id="WP_182686301.1">
    <property type="nucleotide sequence ID" value="NZ_JACHTF010000006.1"/>
</dbReference>
<proteinExistence type="predicted"/>
<dbReference type="EMBL" id="JACHTF010000006">
    <property type="protein sequence ID" value="MBB1060387.1"/>
    <property type="molecule type" value="Genomic_DNA"/>
</dbReference>
<evidence type="ECO:0000313" key="2">
    <source>
        <dbReference type="Proteomes" id="UP000523196"/>
    </source>
</evidence>
<dbReference type="Proteomes" id="UP000523196">
    <property type="component" value="Unassembled WGS sequence"/>
</dbReference>